<protein>
    <submittedName>
        <fullName evidence="7">Ca2+:H+ antiporter</fullName>
    </submittedName>
</protein>
<dbReference type="GO" id="GO:0005886">
    <property type="term" value="C:plasma membrane"/>
    <property type="evidence" value="ECO:0007669"/>
    <property type="project" value="TreeGrafter"/>
</dbReference>
<keyword evidence="2 5" id="KW-0812">Transmembrane</keyword>
<comment type="subcellular location">
    <subcellularLocation>
        <location evidence="1">Membrane</location>
        <topology evidence="1">Multi-pass membrane protein</topology>
    </subcellularLocation>
</comment>
<evidence type="ECO:0000256" key="4">
    <source>
        <dbReference type="ARBA" id="ARBA00023136"/>
    </source>
</evidence>
<feature type="transmembrane region" description="Helical" evidence="5">
    <location>
        <begin position="311"/>
        <end position="332"/>
    </location>
</feature>
<dbReference type="InterPro" id="IPR004837">
    <property type="entry name" value="NaCa_Exmemb"/>
</dbReference>
<keyword evidence="4 5" id="KW-0472">Membrane</keyword>
<dbReference type="Pfam" id="PF01699">
    <property type="entry name" value="Na_Ca_ex"/>
    <property type="match status" value="2"/>
</dbReference>
<feature type="transmembrane region" description="Helical" evidence="5">
    <location>
        <begin position="245"/>
        <end position="268"/>
    </location>
</feature>
<dbReference type="STRING" id="1123062.SAMN02745775_11649"/>
<dbReference type="OrthoDB" id="9787814at2"/>
<evidence type="ECO:0000256" key="3">
    <source>
        <dbReference type="ARBA" id="ARBA00022989"/>
    </source>
</evidence>
<feature type="domain" description="Sodium/calcium exchanger membrane region" evidence="6">
    <location>
        <begin position="215"/>
        <end position="357"/>
    </location>
</feature>
<proteinExistence type="predicted"/>
<evidence type="ECO:0000256" key="5">
    <source>
        <dbReference type="SAM" id="Phobius"/>
    </source>
</evidence>
<keyword evidence="8" id="KW-1185">Reference proteome</keyword>
<dbReference type="PANTHER" id="PTHR37958:SF1">
    <property type="entry name" value="SODIUM-POTASSIUM_PROTON ANTIPORTER CHAA"/>
    <property type="match status" value="1"/>
</dbReference>
<gene>
    <name evidence="7" type="ORF">SAMN02745775_11649</name>
</gene>
<feature type="transmembrane region" description="Helical" evidence="5">
    <location>
        <begin position="163"/>
        <end position="184"/>
    </location>
</feature>
<dbReference type="RefSeq" id="WP_092962880.1">
    <property type="nucleotide sequence ID" value="NZ_FOSQ01000016.1"/>
</dbReference>
<dbReference type="GO" id="GO:0015385">
    <property type="term" value="F:sodium:proton antiporter activity"/>
    <property type="evidence" value="ECO:0007669"/>
    <property type="project" value="TreeGrafter"/>
</dbReference>
<evidence type="ECO:0000256" key="2">
    <source>
        <dbReference type="ARBA" id="ARBA00022692"/>
    </source>
</evidence>
<feature type="transmembrane region" description="Helical" evidence="5">
    <location>
        <begin position="213"/>
        <end position="233"/>
    </location>
</feature>
<evidence type="ECO:0000313" key="7">
    <source>
        <dbReference type="EMBL" id="SFL04904.1"/>
    </source>
</evidence>
<feature type="transmembrane region" description="Helical" evidence="5">
    <location>
        <begin position="280"/>
        <end position="305"/>
    </location>
</feature>
<accession>A0A1I4EGK8</accession>
<dbReference type="AlphaFoldDB" id="A0A1I4EGK8"/>
<feature type="transmembrane region" description="Helical" evidence="5">
    <location>
        <begin position="99"/>
        <end position="121"/>
    </location>
</feature>
<sequence>MASSPHAPLPAWSWIFPAVAGGLLAAFFGAGGWMALPMALVLGGTVFAAVHHAEVVATRVGEPFGTLILAIAVTVIEVALIVSLMISDPVDQAALARDTLFAAVMIVLNLLVGLCLLLGGARHHEQGFQARSASAFLSVIVVLATLVLVVPNTTISTEGPVLTGAQMAFVGVAAFGLYTVFVFVQTLRHRDYFLPEDDSEGAHAAAPSLRATWIALGLLGLSLVAVVLLAKSLTPSVTAGLDSVGAPAAAVGVVIACLILMPESVAALRAARANRLQTALNLALGSVLACIGLTVPCVVALALILDQPLILGLPPSGMVLLAATFMVSILTLGAGRTTVLQGAVHLTLGLAWLFLVFVP</sequence>
<reference evidence="7 8" key="1">
    <citation type="submission" date="2016-10" db="EMBL/GenBank/DDBJ databases">
        <authorList>
            <person name="de Groot N.N."/>
        </authorList>
    </citation>
    <scope>NUCLEOTIDE SEQUENCE [LARGE SCALE GENOMIC DNA]</scope>
    <source>
        <strain evidence="7 8">DSM 19981</strain>
    </source>
</reference>
<feature type="domain" description="Sodium/calcium exchanger membrane region" evidence="6">
    <location>
        <begin position="38"/>
        <end position="186"/>
    </location>
</feature>
<dbReference type="GO" id="GO:0015386">
    <property type="term" value="F:potassium:proton antiporter activity"/>
    <property type="evidence" value="ECO:0007669"/>
    <property type="project" value="TreeGrafter"/>
</dbReference>
<keyword evidence="3 5" id="KW-1133">Transmembrane helix</keyword>
<evidence type="ECO:0000313" key="8">
    <source>
        <dbReference type="Proteomes" id="UP000199473"/>
    </source>
</evidence>
<feature type="transmembrane region" description="Helical" evidence="5">
    <location>
        <begin position="133"/>
        <end position="151"/>
    </location>
</feature>
<name>A0A1I4EGK8_9PROT</name>
<evidence type="ECO:0000256" key="1">
    <source>
        <dbReference type="ARBA" id="ARBA00004141"/>
    </source>
</evidence>
<feature type="transmembrane region" description="Helical" evidence="5">
    <location>
        <begin position="64"/>
        <end position="87"/>
    </location>
</feature>
<dbReference type="EMBL" id="FOSQ01000016">
    <property type="protein sequence ID" value="SFL04904.1"/>
    <property type="molecule type" value="Genomic_DNA"/>
</dbReference>
<dbReference type="InterPro" id="IPR052946">
    <property type="entry name" value="Alkaline_pH_Ca-Antiporter"/>
</dbReference>
<dbReference type="Proteomes" id="UP000199473">
    <property type="component" value="Unassembled WGS sequence"/>
</dbReference>
<feature type="transmembrane region" description="Helical" evidence="5">
    <location>
        <begin position="12"/>
        <end position="30"/>
    </location>
</feature>
<organism evidence="7 8">
    <name type="scientific">Falsiroseomonas stagni DSM 19981</name>
    <dbReference type="NCBI Taxonomy" id="1123062"/>
    <lineage>
        <taxon>Bacteria</taxon>
        <taxon>Pseudomonadati</taxon>
        <taxon>Pseudomonadota</taxon>
        <taxon>Alphaproteobacteria</taxon>
        <taxon>Acetobacterales</taxon>
        <taxon>Roseomonadaceae</taxon>
        <taxon>Falsiroseomonas</taxon>
    </lineage>
</organism>
<dbReference type="PANTHER" id="PTHR37958">
    <property type="entry name" value="SODIUM-POTASSIUM/PROTON ANTIPORTER CHAA"/>
    <property type="match status" value="1"/>
</dbReference>
<evidence type="ECO:0000259" key="6">
    <source>
        <dbReference type="Pfam" id="PF01699"/>
    </source>
</evidence>
<feature type="transmembrane region" description="Helical" evidence="5">
    <location>
        <begin position="339"/>
        <end position="358"/>
    </location>
</feature>
<feature type="transmembrane region" description="Helical" evidence="5">
    <location>
        <begin position="36"/>
        <end position="57"/>
    </location>
</feature>